<dbReference type="Proteomes" id="UP000502041">
    <property type="component" value="Chromosome"/>
</dbReference>
<reference evidence="1 2" key="1">
    <citation type="submission" date="2020-04" db="EMBL/GenBank/DDBJ databases">
        <title>Complete genome of a Psychrophilic, Marine, Gas Vacuolate Bacterium Polaromonas vacuolata KCTC 22033T.</title>
        <authorList>
            <person name="Hwang K."/>
            <person name="Kim K.M."/>
        </authorList>
    </citation>
    <scope>NUCLEOTIDE SEQUENCE [LARGE SCALE GENOMIC DNA]</scope>
    <source>
        <strain evidence="1 2">KCTC 22033</strain>
    </source>
</reference>
<accession>A0A6H2H618</accession>
<evidence type="ECO:0000313" key="2">
    <source>
        <dbReference type="Proteomes" id="UP000502041"/>
    </source>
</evidence>
<evidence type="ECO:0000313" key="1">
    <source>
        <dbReference type="EMBL" id="QJC54946.1"/>
    </source>
</evidence>
<dbReference type="KEGG" id="pvac:HC248_00209"/>
<keyword evidence="2" id="KW-1185">Reference proteome</keyword>
<proteinExistence type="predicted"/>
<organism evidence="1 2">
    <name type="scientific">Polaromonas vacuolata</name>
    <dbReference type="NCBI Taxonomy" id="37448"/>
    <lineage>
        <taxon>Bacteria</taxon>
        <taxon>Pseudomonadati</taxon>
        <taxon>Pseudomonadota</taxon>
        <taxon>Betaproteobacteria</taxon>
        <taxon>Burkholderiales</taxon>
        <taxon>Comamonadaceae</taxon>
        <taxon>Polaromonas</taxon>
    </lineage>
</organism>
<sequence>MLYGFQMTYPPAEKQAHEKHLALLNLQHQSGQDRALKFLWQIQIAAHSVAHMPSQHTHKDH</sequence>
<protein>
    <submittedName>
        <fullName evidence="1">Uncharacterized protein</fullName>
    </submittedName>
</protein>
<dbReference type="EMBL" id="CP051461">
    <property type="protein sequence ID" value="QJC54946.1"/>
    <property type="molecule type" value="Genomic_DNA"/>
</dbReference>
<dbReference type="AlphaFoldDB" id="A0A6H2H618"/>
<name>A0A6H2H618_9BURK</name>
<gene>
    <name evidence="1" type="ORF">HC248_00209</name>
</gene>